<evidence type="ECO:0000256" key="4">
    <source>
        <dbReference type="ARBA" id="ARBA00022840"/>
    </source>
</evidence>
<dbReference type="GO" id="GO:0016874">
    <property type="term" value="F:ligase activity"/>
    <property type="evidence" value="ECO:0007669"/>
    <property type="project" value="UniProtKB-KW"/>
</dbReference>
<evidence type="ECO:0000256" key="2">
    <source>
        <dbReference type="ARBA" id="ARBA00022598"/>
    </source>
</evidence>
<dbReference type="Pfam" id="PF13607">
    <property type="entry name" value="Succ_CoA_lig"/>
    <property type="match status" value="1"/>
</dbReference>
<dbReference type="RefSeq" id="WP_264715242.1">
    <property type="nucleotide sequence ID" value="NZ_JAPDNT010000019.1"/>
</dbReference>
<dbReference type="Gene3D" id="3.40.50.720">
    <property type="entry name" value="NAD(P)-binding Rossmann-like Domain"/>
    <property type="match status" value="1"/>
</dbReference>
<dbReference type="Proteomes" id="UP001165679">
    <property type="component" value="Unassembled WGS sequence"/>
</dbReference>
<evidence type="ECO:0000256" key="1">
    <source>
        <dbReference type="ARBA" id="ARBA00022532"/>
    </source>
</evidence>
<dbReference type="Gene3D" id="3.30.1490.20">
    <property type="entry name" value="ATP-grasp fold, A domain"/>
    <property type="match status" value="1"/>
</dbReference>
<dbReference type="InterPro" id="IPR016102">
    <property type="entry name" value="Succinyl-CoA_synth-like"/>
</dbReference>
<accession>A0AA41YPZ7</accession>
<dbReference type="InterPro" id="IPR013815">
    <property type="entry name" value="ATP_grasp_subdomain_1"/>
</dbReference>
<sequence>MLHQALLNPRRIALIGASTDAARLTARAQLYLRRHGFAGELFPVNPRAADVLGERAYPSLRDVPGDIDFAYVLVNTAAVEAAIEACAERRVPVACVLADGFAEAGQEGLALQRRVLAAAHGGGVRLLGPNSMGIVNVPAATACSVNAALEAERLIPGRWSLVSHSGSVMGTLLSRAAARGFGFAKMIGTGNEADLTAGEIASLLVDDPETDAILLFLETIRRPELYEEAARRAHAAGKPIIAYKLGRSEAGAALATTHTGAIAGSDAATDAFLRACGIARVDMLETLLELPPLLLGARPAAVPKRAVRVVTTTGGGGAMVVDRLGTLGIATARMTDTTLAGARKDSVAAALNEARAAGDCDVAVAVIGSSAQFRPQDAVAGVLASQGPRPLAAFLLPQADASLQLLAEAGVAAFRTPEACADAVRSFLDWRAPRALPEPGDMSAVQALLPAPDEPRARAVFAALGLADAAVAVDPAAPPTLRYPVALKAVSAEIAHKTEAGAVVLNVPDETALRAACAEMRARLGSRISGFIAQPMVRGVAEAILGYRRDPLVGPVIALGAGGVLAEVYRDVVLRMAPVSAAEAMEMIAEVKGLAPARGYRNLPKGDLAALAQAVADLSRLAALPDVREAEVNPLIVLQEGQGVVMADALLSTGREDASGTAACHTSGHEEWPLV</sequence>
<dbReference type="SUPFAM" id="SSF56059">
    <property type="entry name" value="Glutathione synthetase ATP-binding domain-like"/>
    <property type="match status" value="1"/>
</dbReference>
<dbReference type="InterPro" id="IPR036291">
    <property type="entry name" value="NAD(P)-bd_dom_sf"/>
</dbReference>
<keyword evidence="7" id="KW-1185">Reference proteome</keyword>
<name>A0AA41YPZ7_9PROT</name>
<dbReference type="GO" id="GO:0006099">
    <property type="term" value="P:tricarboxylic acid cycle"/>
    <property type="evidence" value="ECO:0007669"/>
    <property type="project" value="UniProtKB-KW"/>
</dbReference>
<dbReference type="InterPro" id="IPR032875">
    <property type="entry name" value="Succ_CoA_lig_flav_dom"/>
</dbReference>
<dbReference type="PANTHER" id="PTHR43334">
    <property type="entry name" value="ACETATE--COA LIGASE [ADP-FORMING]"/>
    <property type="match status" value="1"/>
</dbReference>
<reference evidence="6" key="2">
    <citation type="submission" date="2022-10" db="EMBL/GenBank/DDBJ databases">
        <authorList>
            <person name="Trinh H.N."/>
        </authorList>
    </citation>
    <scope>NUCLEOTIDE SEQUENCE</scope>
    <source>
        <strain evidence="6">RN2-1</strain>
    </source>
</reference>
<evidence type="ECO:0000256" key="3">
    <source>
        <dbReference type="ARBA" id="ARBA00022741"/>
    </source>
</evidence>
<organism evidence="6 7">
    <name type="scientific">Limobrevibacterium gyesilva</name>
    <dbReference type="NCBI Taxonomy" id="2991712"/>
    <lineage>
        <taxon>Bacteria</taxon>
        <taxon>Pseudomonadati</taxon>
        <taxon>Pseudomonadota</taxon>
        <taxon>Alphaproteobacteria</taxon>
        <taxon>Acetobacterales</taxon>
        <taxon>Acetobacteraceae</taxon>
        <taxon>Limobrevibacterium</taxon>
    </lineage>
</organism>
<comment type="caution">
    <text evidence="6">The sequence shown here is derived from an EMBL/GenBank/DDBJ whole genome shotgun (WGS) entry which is preliminary data.</text>
</comment>
<protein>
    <submittedName>
        <fullName evidence="6">Acetate--CoA ligase family protein</fullName>
    </submittedName>
</protein>
<gene>
    <name evidence="6" type="ORF">OL599_17965</name>
</gene>
<keyword evidence="4" id="KW-0067">ATP-binding</keyword>
<dbReference type="SUPFAM" id="SSF51735">
    <property type="entry name" value="NAD(P)-binding Rossmann-fold domains"/>
    <property type="match status" value="1"/>
</dbReference>
<evidence type="ECO:0000313" key="6">
    <source>
        <dbReference type="EMBL" id="MCW3476452.1"/>
    </source>
</evidence>
<evidence type="ECO:0000259" key="5">
    <source>
        <dbReference type="SMART" id="SM00881"/>
    </source>
</evidence>
<proteinExistence type="predicted"/>
<dbReference type="GO" id="GO:0005524">
    <property type="term" value="F:ATP binding"/>
    <property type="evidence" value="ECO:0007669"/>
    <property type="project" value="UniProtKB-KW"/>
</dbReference>
<feature type="domain" description="CoA-binding" evidence="5">
    <location>
        <begin position="6"/>
        <end position="101"/>
    </location>
</feature>
<dbReference type="AlphaFoldDB" id="A0AA41YPZ7"/>
<keyword evidence="1" id="KW-0816">Tricarboxylic acid cycle</keyword>
<dbReference type="Pfam" id="PF13549">
    <property type="entry name" value="ATP-grasp_5"/>
    <property type="match status" value="1"/>
</dbReference>
<dbReference type="Gene3D" id="3.40.50.261">
    <property type="entry name" value="Succinyl-CoA synthetase domains"/>
    <property type="match status" value="2"/>
</dbReference>
<dbReference type="SUPFAM" id="SSF52210">
    <property type="entry name" value="Succinyl-CoA synthetase domains"/>
    <property type="match status" value="2"/>
</dbReference>
<dbReference type="InterPro" id="IPR003781">
    <property type="entry name" value="CoA-bd"/>
</dbReference>
<dbReference type="PANTHER" id="PTHR43334:SF1">
    <property type="entry name" value="3-HYDROXYPROPIONATE--COA LIGASE [ADP-FORMING]"/>
    <property type="match status" value="1"/>
</dbReference>
<dbReference type="InterPro" id="IPR051538">
    <property type="entry name" value="Acyl-CoA_Synth/Transferase"/>
</dbReference>
<dbReference type="EMBL" id="JAPDNT010000019">
    <property type="protein sequence ID" value="MCW3476452.1"/>
    <property type="molecule type" value="Genomic_DNA"/>
</dbReference>
<evidence type="ECO:0000313" key="7">
    <source>
        <dbReference type="Proteomes" id="UP001165679"/>
    </source>
</evidence>
<keyword evidence="3" id="KW-0547">Nucleotide-binding</keyword>
<dbReference type="Gene3D" id="3.30.470.20">
    <property type="entry name" value="ATP-grasp fold, B domain"/>
    <property type="match status" value="1"/>
</dbReference>
<keyword evidence="2 6" id="KW-0436">Ligase</keyword>
<dbReference type="Pfam" id="PF13380">
    <property type="entry name" value="CoA_binding_2"/>
    <property type="match status" value="1"/>
</dbReference>
<reference evidence="6" key="1">
    <citation type="submission" date="2022-09" db="EMBL/GenBank/DDBJ databases">
        <title>Rhodovastum sp. nov. RN2-1 isolated from soil in Seongnam, South Korea.</title>
        <authorList>
            <person name="Le N.T."/>
        </authorList>
    </citation>
    <scope>NUCLEOTIDE SEQUENCE</scope>
    <source>
        <strain evidence="6">RN2-1</strain>
    </source>
</reference>
<dbReference type="SMART" id="SM00881">
    <property type="entry name" value="CoA_binding"/>
    <property type="match status" value="1"/>
</dbReference>